<evidence type="ECO:0000259" key="12">
    <source>
        <dbReference type="PROSITE" id="PS00125"/>
    </source>
</evidence>
<feature type="domain" description="Serine/threonine specific protein phosphatases" evidence="12">
    <location>
        <begin position="178"/>
        <end position="183"/>
    </location>
</feature>
<evidence type="ECO:0000256" key="2">
    <source>
        <dbReference type="ARBA" id="ARBA00008294"/>
    </source>
</evidence>
<dbReference type="GO" id="GO:0046872">
    <property type="term" value="F:metal ion binding"/>
    <property type="evidence" value="ECO:0007669"/>
    <property type="project" value="UniProtKB-KW"/>
</dbReference>
<dbReference type="CTD" id="37493"/>
<keyword evidence="4 11" id="KW-0378">Hydrolase</keyword>
<dbReference type="InterPro" id="IPR031675">
    <property type="entry name" value="STPPase_N"/>
</dbReference>
<name>A0A6J1M5H7_DROHY</name>
<evidence type="ECO:0000256" key="1">
    <source>
        <dbReference type="ARBA" id="ARBA00001936"/>
    </source>
</evidence>
<dbReference type="PRINTS" id="PR00114">
    <property type="entry name" value="STPHPHTASE"/>
</dbReference>
<dbReference type="SUPFAM" id="SSF56300">
    <property type="entry name" value="Metallo-dependent phosphatases"/>
    <property type="match status" value="1"/>
</dbReference>
<dbReference type="OrthoDB" id="7805757at2759"/>
<dbReference type="OMA" id="DNIFCCH"/>
<evidence type="ECO:0000256" key="10">
    <source>
        <dbReference type="ARBA" id="ARBA00054219"/>
    </source>
</evidence>
<evidence type="ECO:0000256" key="9">
    <source>
        <dbReference type="ARBA" id="ARBA00048336"/>
    </source>
</evidence>
<reference evidence="14" key="1">
    <citation type="submission" date="2025-08" db="UniProtKB">
        <authorList>
            <consortium name="RefSeq"/>
        </authorList>
    </citation>
    <scope>IDENTIFICATION</scope>
    <source>
        <strain evidence="14">15085-1641.00</strain>
        <tissue evidence="14">Whole body</tissue>
    </source>
</reference>
<comment type="function">
    <text evidence="10">Probable phosphatase which plays a redundant role with gsp-4 in spermatogenesis by regulating sister chromatid segregation during meiosis. In addition, involved in sperm motility by controlling the dynamic disassembly of major sperm proteins (MSP) in the spermatozoan pseudopodium.</text>
</comment>
<dbReference type="RefSeq" id="XP_023173549.2">
    <property type="nucleotide sequence ID" value="XM_023317781.2"/>
</dbReference>
<dbReference type="Pfam" id="PF16891">
    <property type="entry name" value="STPPase_N"/>
    <property type="match status" value="1"/>
</dbReference>
<comment type="similarity">
    <text evidence="2 11">Belongs to the PPP phosphatase family.</text>
</comment>
<comment type="subcellular location">
    <subcellularLocation>
        <location evidence="7">Cell projection</location>
        <location evidence="7">Pseudopodium</location>
    </subcellularLocation>
</comment>
<dbReference type="GO" id="GO:0004722">
    <property type="term" value="F:protein serine/threonine phosphatase activity"/>
    <property type="evidence" value="ECO:0007669"/>
    <property type="project" value="UniProtKB-EC"/>
</dbReference>
<gene>
    <name evidence="14" type="primary">LOC111601270</name>
</gene>
<evidence type="ECO:0000313" key="14">
    <source>
        <dbReference type="RefSeq" id="XP_023173549.2"/>
    </source>
</evidence>
<dbReference type="PROSITE" id="PS00125">
    <property type="entry name" value="SER_THR_PHOSPHATASE"/>
    <property type="match status" value="1"/>
</dbReference>
<dbReference type="AlphaFoldDB" id="A0A6J1M5H7"/>
<dbReference type="InterPro" id="IPR004843">
    <property type="entry name" value="Calcineurin-like_PHP"/>
</dbReference>
<protein>
    <recommendedName>
        <fullName evidence="11">Serine/threonine-protein phosphatase</fullName>
        <ecNumber evidence="11">3.1.3.16</ecNumber>
    </recommendedName>
</protein>
<evidence type="ECO:0000256" key="11">
    <source>
        <dbReference type="RuleBase" id="RU004273"/>
    </source>
</evidence>
<evidence type="ECO:0000256" key="3">
    <source>
        <dbReference type="ARBA" id="ARBA00022723"/>
    </source>
</evidence>
<dbReference type="Proteomes" id="UP000504633">
    <property type="component" value="Unplaced"/>
</dbReference>
<keyword evidence="5" id="KW-0904">Protein phosphatase</keyword>
<dbReference type="FunFam" id="3.60.21.10:FF:000026">
    <property type="entry name" value="Serine/threonine-protein phosphatase"/>
    <property type="match status" value="1"/>
</dbReference>
<dbReference type="GO" id="GO:0005737">
    <property type="term" value="C:cytoplasm"/>
    <property type="evidence" value="ECO:0007669"/>
    <property type="project" value="TreeGrafter"/>
</dbReference>
<dbReference type="InterPro" id="IPR006186">
    <property type="entry name" value="Ser/Thr-sp_prot-phosphatase"/>
</dbReference>
<keyword evidence="6" id="KW-0464">Manganese</keyword>
<dbReference type="SMART" id="SM00156">
    <property type="entry name" value="PP2Ac"/>
    <property type="match status" value="1"/>
</dbReference>
<evidence type="ECO:0000256" key="4">
    <source>
        <dbReference type="ARBA" id="ARBA00022801"/>
    </source>
</evidence>
<dbReference type="PANTHER" id="PTHR11668">
    <property type="entry name" value="SERINE/THREONINE PROTEIN PHOSPHATASE"/>
    <property type="match status" value="1"/>
</dbReference>
<dbReference type="GO" id="GO:0007060">
    <property type="term" value="P:male meiosis chromosome segregation"/>
    <property type="evidence" value="ECO:0007669"/>
    <property type="project" value="UniProtKB-ARBA"/>
</dbReference>
<proteinExistence type="inferred from homology"/>
<comment type="cofactor">
    <cofactor evidence="1">
        <name>Mn(2+)</name>
        <dbReference type="ChEBI" id="CHEBI:29035"/>
    </cofactor>
</comment>
<dbReference type="GO" id="GO:0018991">
    <property type="term" value="P:egg-laying behavior"/>
    <property type="evidence" value="ECO:0007669"/>
    <property type="project" value="UniProtKB-ARBA"/>
</dbReference>
<dbReference type="GO" id="GO:0031143">
    <property type="term" value="C:pseudopodium"/>
    <property type="evidence" value="ECO:0007669"/>
    <property type="project" value="UniProtKB-SubCell"/>
</dbReference>
<dbReference type="PANTHER" id="PTHR11668:SF300">
    <property type="entry name" value="SERINE_THREONINE-PROTEIN PHOSPHATASE"/>
    <property type="match status" value="1"/>
</dbReference>
<dbReference type="EC" id="3.1.3.16" evidence="11"/>
<comment type="catalytic activity">
    <reaction evidence="9 11">
        <text>O-phospho-L-threonyl-[protein] + H2O = L-threonyl-[protein] + phosphate</text>
        <dbReference type="Rhea" id="RHEA:47004"/>
        <dbReference type="Rhea" id="RHEA-COMP:11060"/>
        <dbReference type="Rhea" id="RHEA-COMP:11605"/>
        <dbReference type="ChEBI" id="CHEBI:15377"/>
        <dbReference type="ChEBI" id="CHEBI:30013"/>
        <dbReference type="ChEBI" id="CHEBI:43474"/>
        <dbReference type="ChEBI" id="CHEBI:61977"/>
        <dbReference type="EC" id="3.1.3.16"/>
    </reaction>
</comment>
<dbReference type="Gene3D" id="3.60.21.10">
    <property type="match status" value="1"/>
</dbReference>
<evidence type="ECO:0000313" key="13">
    <source>
        <dbReference type="Proteomes" id="UP000504633"/>
    </source>
</evidence>
<dbReference type="KEGG" id="dhe:111601270"/>
<dbReference type="GeneID" id="111601270"/>
<comment type="catalytic activity">
    <reaction evidence="8">
        <text>O-phospho-L-seryl-[protein] + H2O = L-seryl-[protein] + phosphate</text>
        <dbReference type="Rhea" id="RHEA:20629"/>
        <dbReference type="Rhea" id="RHEA-COMP:9863"/>
        <dbReference type="Rhea" id="RHEA-COMP:11604"/>
        <dbReference type="ChEBI" id="CHEBI:15377"/>
        <dbReference type="ChEBI" id="CHEBI:29999"/>
        <dbReference type="ChEBI" id="CHEBI:43474"/>
        <dbReference type="ChEBI" id="CHEBI:83421"/>
        <dbReference type="EC" id="3.1.3.16"/>
    </reaction>
</comment>
<organism evidence="13 14">
    <name type="scientific">Drosophila hydei</name>
    <name type="common">Fruit fly</name>
    <dbReference type="NCBI Taxonomy" id="7224"/>
    <lineage>
        <taxon>Eukaryota</taxon>
        <taxon>Metazoa</taxon>
        <taxon>Ecdysozoa</taxon>
        <taxon>Arthropoda</taxon>
        <taxon>Hexapoda</taxon>
        <taxon>Insecta</taxon>
        <taxon>Pterygota</taxon>
        <taxon>Neoptera</taxon>
        <taxon>Endopterygota</taxon>
        <taxon>Diptera</taxon>
        <taxon>Brachycera</taxon>
        <taxon>Muscomorpha</taxon>
        <taxon>Ephydroidea</taxon>
        <taxon>Drosophilidae</taxon>
        <taxon>Drosophila</taxon>
    </lineage>
</organism>
<dbReference type="GO" id="GO:0097723">
    <property type="term" value="P:amoeboid sperm motility"/>
    <property type="evidence" value="ECO:0007669"/>
    <property type="project" value="UniProtKB-ARBA"/>
</dbReference>
<keyword evidence="13" id="KW-1185">Reference proteome</keyword>
<dbReference type="InterPro" id="IPR050341">
    <property type="entry name" value="PP1_catalytic_subunit"/>
</dbReference>
<evidence type="ECO:0000256" key="8">
    <source>
        <dbReference type="ARBA" id="ARBA00047761"/>
    </source>
</evidence>
<dbReference type="GO" id="GO:0031272">
    <property type="term" value="P:regulation of pseudopodium assembly"/>
    <property type="evidence" value="ECO:0007669"/>
    <property type="project" value="UniProtKB-ARBA"/>
</dbReference>
<accession>A0A6J1M5H7</accession>
<evidence type="ECO:0000256" key="5">
    <source>
        <dbReference type="ARBA" id="ARBA00022912"/>
    </source>
</evidence>
<dbReference type="GO" id="GO:0005634">
    <property type="term" value="C:nucleus"/>
    <property type="evidence" value="ECO:0007669"/>
    <property type="project" value="TreeGrafter"/>
</dbReference>
<sequence>MSSYQKHTSAATSSATSINYLSKDAAVGYCMDIVAKKNRILAAKQAVTEPATHLSSGESSCELLSSHLDEIIARLTEPILVDGSMALEEHEICEICAQARELLLKEPMLLKLRAPINILGDLHGQFHNLLKYFKVSGYPPNANYLLLGDYVDRGKQSVETLTLLLALKLRYPDNIYLLRGNHESSSVNRIYGFYDECKRRYTVKLWRSFVDCYSCMPVAAVVEDNIFCCHGGLSPSLFSMDQIRKISRPCEIPEQGLLCDLLWSDPDDRTIGWGLNNRGVSYTFGADIVGSFLKRHGFSLICRAHQVVEDGYEFFANRQLLTIFSAPNYCGEFDNAGAMMCVDENLLCTFRIQKPMFTNKRYPNTAQNTFFKTSNSA</sequence>
<evidence type="ECO:0000256" key="6">
    <source>
        <dbReference type="ARBA" id="ARBA00023211"/>
    </source>
</evidence>
<dbReference type="Pfam" id="PF00149">
    <property type="entry name" value="Metallophos"/>
    <property type="match status" value="1"/>
</dbReference>
<keyword evidence="3" id="KW-0479">Metal-binding</keyword>
<evidence type="ECO:0000256" key="7">
    <source>
        <dbReference type="ARBA" id="ARBA00037818"/>
    </source>
</evidence>
<dbReference type="InterPro" id="IPR029052">
    <property type="entry name" value="Metallo-depent_PP-like"/>
</dbReference>